<dbReference type="Pfam" id="PF17921">
    <property type="entry name" value="Integrase_H2C2"/>
    <property type="match status" value="1"/>
</dbReference>
<dbReference type="InterPro" id="IPR040676">
    <property type="entry name" value="DUF5641"/>
</dbReference>
<dbReference type="PANTHER" id="PTHR47331">
    <property type="entry name" value="PHD-TYPE DOMAIN-CONTAINING PROTEIN"/>
    <property type="match status" value="1"/>
</dbReference>
<name>A0A8R2FC08_ACYPI</name>
<dbReference type="Pfam" id="PF05380">
    <property type="entry name" value="Peptidase_A17"/>
    <property type="match status" value="1"/>
</dbReference>
<dbReference type="InterPro" id="IPR041588">
    <property type="entry name" value="Integrase_H2C2"/>
</dbReference>
<dbReference type="CDD" id="cd01644">
    <property type="entry name" value="RT_pepA17"/>
    <property type="match status" value="1"/>
</dbReference>
<dbReference type="InterPro" id="IPR043502">
    <property type="entry name" value="DNA/RNA_pol_sf"/>
</dbReference>
<dbReference type="PROSITE" id="PS50994">
    <property type="entry name" value="INTEGRASE"/>
    <property type="match status" value="1"/>
</dbReference>
<dbReference type="KEGG" id="api:103310497"/>
<dbReference type="SUPFAM" id="SSF56672">
    <property type="entry name" value="DNA/RNA polymerases"/>
    <property type="match status" value="1"/>
</dbReference>
<dbReference type="PANTHER" id="PTHR47331:SF1">
    <property type="entry name" value="GAG-LIKE PROTEIN"/>
    <property type="match status" value="1"/>
</dbReference>
<dbReference type="InterPro" id="IPR005312">
    <property type="entry name" value="DUF1759"/>
</dbReference>
<protein>
    <recommendedName>
        <fullName evidence="1">Integrase catalytic domain-containing protein</fullName>
    </recommendedName>
</protein>
<reference evidence="2" key="2">
    <citation type="submission" date="2022-06" db="UniProtKB">
        <authorList>
            <consortium name="EnsemblMetazoa"/>
        </authorList>
    </citation>
    <scope>IDENTIFICATION</scope>
</reference>
<dbReference type="InterPro" id="IPR036397">
    <property type="entry name" value="RNaseH_sf"/>
</dbReference>
<reference evidence="3" key="1">
    <citation type="submission" date="2010-06" db="EMBL/GenBank/DDBJ databases">
        <authorList>
            <person name="Jiang H."/>
            <person name="Abraham K."/>
            <person name="Ali S."/>
            <person name="Alsbrooks S.L."/>
            <person name="Anim B.N."/>
            <person name="Anosike U.S."/>
            <person name="Attaway T."/>
            <person name="Bandaranaike D.P."/>
            <person name="Battles P.K."/>
            <person name="Bell S.N."/>
            <person name="Bell A.V."/>
            <person name="Beltran B."/>
            <person name="Bickham C."/>
            <person name="Bustamante Y."/>
            <person name="Caleb T."/>
            <person name="Canada A."/>
            <person name="Cardenas V."/>
            <person name="Carter K."/>
            <person name="Chacko J."/>
            <person name="Chandrabose M.N."/>
            <person name="Chavez D."/>
            <person name="Chavez A."/>
            <person name="Chen L."/>
            <person name="Chu H.-S."/>
            <person name="Claassen K.J."/>
            <person name="Cockrell R."/>
            <person name="Collins M."/>
            <person name="Cooper J.A."/>
            <person name="Cree A."/>
            <person name="Curry S.M."/>
            <person name="Da Y."/>
            <person name="Dao M.D."/>
            <person name="Das B."/>
            <person name="Davila M.-L."/>
            <person name="Davy-Carroll L."/>
            <person name="Denson S."/>
            <person name="Dinh H."/>
            <person name="Ebong V.E."/>
            <person name="Edwards J.R."/>
            <person name="Egan A."/>
            <person name="El-Daye J."/>
            <person name="Escobedo L."/>
            <person name="Fernandez S."/>
            <person name="Fernando P.R."/>
            <person name="Flagg N."/>
            <person name="Forbes L.D."/>
            <person name="Fowler R.G."/>
            <person name="Fu Q."/>
            <person name="Gabisi R.A."/>
            <person name="Ganer J."/>
            <person name="Garbino Pronczuk A."/>
            <person name="Garcia R.M."/>
            <person name="Garner T."/>
            <person name="Garrett T.E."/>
            <person name="Gonzalez D.A."/>
            <person name="Hamid H."/>
            <person name="Hawkins E.S."/>
            <person name="Hirani K."/>
            <person name="Hogues M.E."/>
            <person name="Hollins B."/>
            <person name="Hsiao C.-H."/>
            <person name="Jabil R."/>
            <person name="James M.L."/>
            <person name="Jhangiani S.N."/>
            <person name="Johnson B."/>
            <person name="Johnson Q."/>
            <person name="Joshi V."/>
            <person name="Kalu J.B."/>
            <person name="Kam C."/>
            <person name="Kashfia A."/>
            <person name="Keebler J."/>
            <person name="Kisamo H."/>
            <person name="Kovar C.L."/>
            <person name="Lago L.A."/>
            <person name="Lai C.-Y."/>
            <person name="Laidlaw J."/>
            <person name="Lara F."/>
            <person name="Le T.-K."/>
            <person name="Lee S.L."/>
            <person name="Legall F.H."/>
            <person name="Lemon S.J."/>
            <person name="Lewis L.R."/>
            <person name="Li B."/>
            <person name="Liu Y."/>
            <person name="Liu Y.-S."/>
            <person name="Lopez J."/>
            <person name="Lozado R.J."/>
            <person name="Lu J."/>
            <person name="Madu R.C."/>
            <person name="Maheshwari M."/>
            <person name="Maheshwari R."/>
            <person name="Malloy K."/>
            <person name="Martinez E."/>
            <person name="Mathew T."/>
            <person name="Mercado I.C."/>
            <person name="Mercado C."/>
            <person name="Meyer B."/>
            <person name="Montgomery K."/>
            <person name="Morgan M.B."/>
            <person name="Munidasa M."/>
            <person name="Nazareth L.V."/>
            <person name="Nelson J."/>
            <person name="Ng B.M."/>
            <person name="Nguyen N.B."/>
            <person name="Nguyen P.Q."/>
            <person name="Nguyen T."/>
            <person name="Obregon M."/>
            <person name="Okwuonu G.O."/>
            <person name="Onwere C.G."/>
            <person name="Orozco G."/>
            <person name="Parra A."/>
            <person name="Patel S."/>
            <person name="Patil S."/>
            <person name="Perez A."/>
            <person name="Perez Y."/>
            <person name="Pham C."/>
            <person name="Primus E.L."/>
            <person name="Pu L.-L."/>
            <person name="Puazo M."/>
            <person name="Qin X."/>
            <person name="Quiroz J.B."/>
            <person name="Reese J."/>
            <person name="Richards S."/>
            <person name="Rives C.M."/>
            <person name="Robberts R."/>
            <person name="Ruiz S.J."/>
            <person name="Ruiz M.J."/>
            <person name="Santibanez J."/>
            <person name="Schneider B.W."/>
            <person name="Sisson I."/>
            <person name="Smith M."/>
            <person name="Sodergren E."/>
            <person name="Song X.-Z."/>
            <person name="Song B.B."/>
            <person name="Summersgill H."/>
            <person name="Thelus R."/>
            <person name="Thornton R.D."/>
            <person name="Trejos Z.Y."/>
            <person name="Usmani K."/>
            <person name="Vattathil S."/>
            <person name="Villasana D."/>
            <person name="Walker D.L."/>
            <person name="Wang S."/>
            <person name="Wang K."/>
            <person name="White C.S."/>
            <person name="Williams A.C."/>
            <person name="Williamson J."/>
            <person name="Wilson K."/>
            <person name="Woghiren I.O."/>
            <person name="Woodworth J.R."/>
            <person name="Worley K.C."/>
            <person name="Wright R.A."/>
            <person name="Wu W."/>
            <person name="Young L."/>
            <person name="Zhang L."/>
            <person name="Zhang J."/>
            <person name="Zhu Y."/>
            <person name="Muzny D.M."/>
            <person name="Weinstock G."/>
            <person name="Gibbs R.A."/>
        </authorList>
    </citation>
    <scope>NUCLEOTIDE SEQUENCE [LARGE SCALE GENOMIC DNA]</scope>
    <source>
        <strain evidence="3">LSR1</strain>
    </source>
</reference>
<accession>A0A8R2FC08</accession>
<dbReference type="EnsemblMetazoa" id="XM_008188953.1">
    <property type="protein sequence ID" value="XP_008187175.1"/>
    <property type="gene ID" value="LOC103310497"/>
</dbReference>
<dbReference type="InterPro" id="IPR008042">
    <property type="entry name" value="Retrotrans_Pao"/>
</dbReference>
<dbReference type="OrthoDB" id="6583982at2759"/>
<keyword evidence="3" id="KW-1185">Reference proteome</keyword>
<dbReference type="Pfam" id="PF03564">
    <property type="entry name" value="DUF1759"/>
    <property type="match status" value="1"/>
</dbReference>
<evidence type="ECO:0000313" key="3">
    <source>
        <dbReference type="Proteomes" id="UP000007819"/>
    </source>
</evidence>
<feature type="domain" description="Integrase catalytic" evidence="1">
    <location>
        <begin position="1410"/>
        <end position="1593"/>
    </location>
</feature>
<organism evidence="2 3">
    <name type="scientific">Acyrthosiphon pisum</name>
    <name type="common">Pea aphid</name>
    <dbReference type="NCBI Taxonomy" id="7029"/>
    <lineage>
        <taxon>Eukaryota</taxon>
        <taxon>Metazoa</taxon>
        <taxon>Ecdysozoa</taxon>
        <taxon>Arthropoda</taxon>
        <taxon>Hexapoda</taxon>
        <taxon>Insecta</taxon>
        <taxon>Pterygota</taxon>
        <taxon>Neoptera</taxon>
        <taxon>Paraneoptera</taxon>
        <taxon>Hemiptera</taxon>
        <taxon>Sternorrhyncha</taxon>
        <taxon>Aphidomorpha</taxon>
        <taxon>Aphidoidea</taxon>
        <taxon>Aphididae</taxon>
        <taxon>Macrosiphini</taxon>
        <taxon>Acyrthosiphon</taxon>
    </lineage>
</organism>
<dbReference type="GeneID" id="103310497"/>
<evidence type="ECO:0000259" key="1">
    <source>
        <dbReference type="PROSITE" id="PS50994"/>
    </source>
</evidence>
<proteinExistence type="predicted"/>
<evidence type="ECO:0000313" key="2">
    <source>
        <dbReference type="EnsemblMetazoa" id="XP_008187175.1"/>
    </source>
</evidence>
<dbReference type="Gene3D" id="3.30.420.10">
    <property type="entry name" value="Ribonuclease H-like superfamily/Ribonuclease H"/>
    <property type="match status" value="1"/>
</dbReference>
<dbReference type="GO" id="GO:0042575">
    <property type="term" value="C:DNA polymerase complex"/>
    <property type="evidence" value="ECO:0007669"/>
    <property type="project" value="UniProtKB-ARBA"/>
</dbReference>
<dbReference type="GO" id="GO:0071897">
    <property type="term" value="P:DNA biosynthetic process"/>
    <property type="evidence" value="ECO:0007669"/>
    <property type="project" value="UniProtKB-ARBA"/>
</dbReference>
<sequence>MVLDENEQKALTDLKRKRGVIKASLTRIRTFVTRFDPTQQAVSLLEFRQEELPQINRKFDDVQSQIELLVGEEEASEVERENFEQDYFAIRSQIQELTSLERPHNSTAVNASFAAMSIHRHQLPPIPLPKFSGNIQEWASFFDVFRAMVHNDENYTAAQKFFYLRSCLEGQALELVRSIPVSDGNYEAIICQLIQRYDNHSLVVQSHIRSILDCPRVDESRPSTLQGLYSTVSTHVAALKSMGQPVDQWDAWLITIVTSRLDRSTAHGWQLHQRNSRLPKYSDLEIFIASRCTAIETSEACTSTWESSCEVQAKGSSAKKTTLNSATKRALISANTKSARPCPCCSESHRLFMCEQFKGLSVSDRLNMVRTSQLCFNCLAPFHASENCKSKYTCLKCKQKHNTLLHYENHTTIASNNRNNDQFGDNTPTASAQHSSNIAALATAGRGHVFLSTASVLVADNNGQLRKCRVILDNGSQMNFVSKNFAKLLQLPRHKTMVPISGIGAGQIQSVSCISVKVTSRVKQFEVDLICHVLPVVVDGLPNCPKPASGWDIPEDLIPELADPFFDVSGKVDLLIGGGTFFDLFEPKRVRLPARGVCLQDSKFGWVVTGEIGTTSLLATCSIGQACEDKFRILCKDELETYGASSKSNKKCIEEQRALKHFEETADRDETGRFVLRLPLKPEKCKLGSTLEMATTRFLSVERRLQKDEELKMQYINFMEEYLKMGHMKKVCQDLNPPEYVFYLPHHPIIKLSSLTTKLRVVFDASAKSSSNISLNDVLMCGPTVQEDLFSILVRFRRYQFVITADIEKMFRQINVASEDQDFQGIVWRSQSDEALQIYRLTTVTYGTTAASFMATNCLISLAVGARESHPRVSRIIQRDFYMDDLMTGADTTEECCQLQQQINMILDSAKLPLRKWCSNSRSVLKHIGNSNTDPLFALQINADDVVKSLGLSWKPELDEFHFTVENNTIRIKATKRMLLSDLNKIFDPLGFLAPVLVRGKIFLQQLWQLKIDWDKPLDADLTRRWNCFYKGLDELSRIPIPRKCIPSLSNEVQLHGFCDASEEAFGAAIYVRSKNQIGNWTARLLCSKTRVAPLKGSTIPRLELCGALTLAQLAKKTAEAWELESSSIYLWTDSMVVIGWLNSETCRLKTYVANRVDQILEITNPNQWRHVKTDENPADALSRGWLSEDSSDCLRAPILLTNEESLPEKKPIRLALIAVEPTRDLLNYISVWHKLVRAAAWLLKFIEFRRSKNIGALSNYLDVADLRRAENGLVKRAQLDKFREELHALKAGKEVSRSSKLKSLYPLLRDDNLILVGGRLNHAKLTEEQRHPMILPSDHKVTRLIFEDTHKRLLHCGPQQLLASVRQRYWPLRGRVMARSVTTRCVTCIRARPTFSPPLMAALPKARVQPSRPFTVSGVDFAGPLVVRSGVRRITGVKTWVAVFICFSTRAIHLEPVVGLTSGAFIALRRFMSRRGKCSTIYSDNGTNFVGAQKELNSYIQNCDSQLAREGIEWKFNPPSAPHFGGLWESAVKSTKYHLNRILKDSRLNLEELNTLLCQIESCVNSRPITPLNSDPSEPEALTPGHFLVGGPLLLLPEPNTDSGPIEHLRRWKYVQALMKDFWNRWYKEYLPQLQVRGRWVARKATLRVGDVVIIKEDCTPPSRWKLGIITTVHPGKDEVVRVVTVRESNGTE</sequence>
<dbReference type="GO" id="GO:0003676">
    <property type="term" value="F:nucleic acid binding"/>
    <property type="evidence" value="ECO:0007669"/>
    <property type="project" value="InterPro"/>
</dbReference>
<dbReference type="SUPFAM" id="SSF53098">
    <property type="entry name" value="Ribonuclease H-like"/>
    <property type="match status" value="1"/>
</dbReference>
<dbReference type="RefSeq" id="XP_008187175.1">
    <property type="nucleotide sequence ID" value="XM_008188953.1"/>
</dbReference>
<dbReference type="Pfam" id="PF18701">
    <property type="entry name" value="DUF5641"/>
    <property type="match status" value="1"/>
</dbReference>
<dbReference type="InterPro" id="IPR001584">
    <property type="entry name" value="Integrase_cat-core"/>
</dbReference>
<dbReference type="CDD" id="cd00303">
    <property type="entry name" value="retropepsin_like"/>
    <property type="match status" value="1"/>
</dbReference>
<dbReference type="Proteomes" id="UP000007819">
    <property type="component" value="Chromosome A2"/>
</dbReference>
<dbReference type="GO" id="GO:0015074">
    <property type="term" value="P:DNA integration"/>
    <property type="evidence" value="ECO:0007669"/>
    <property type="project" value="InterPro"/>
</dbReference>
<dbReference type="InterPro" id="IPR012337">
    <property type="entry name" value="RNaseH-like_sf"/>
</dbReference>